<proteinExistence type="inferred from homology"/>
<dbReference type="InterPro" id="IPR000015">
    <property type="entry name" value="Fimb_usher"/>
</dbReference>
<sequence length="862" mass="93920">MKKSMRLMSQIYSLLLLIGVIFCMSSSLRADDLQDFTFDDSLLLGGGYGDSYLSRFNSTAETIPGQYQVDIYINGTYLNREIINFVKVGSQGVVPCLDLNFWNKSNVTAIYINEDALLQAECAAPDTVVKGVSTQFDAEKLRLEIAIPQAYLRQIPRGYVDPSSWSEGENAGFISYNSNYYQTNSRSAGSDMRAIYTGLNSGVNLGLWRLRNQSSYQYKDVAQNTQESFNSIRTYITRALPDMQSELLLGDAYTRGNIFGSLAFTGVQLLTDNRMLPESQRGYAPVVRGLANSTASVVIKQNGVSIYQTTVAAGPFVINDLFPTSYEGDLLVEISEADGKVSSFTVPFSAVPGSLREGSFQYGLSFGEVDQAESGGYFVDLISEYGLSNMLTLNSGGRVGDDYFALSLGTVLGTEWGALGLTVVHSMSRISQSSALNEWKNGWRVGLNYSHSFDSGTSVALAGYHYSTESFRELNDVLGLRRALESGNIFESETYSQRSEMSLSVNQSLDDFGFVYLSGSKRQYRDGRDDDDQLQFGYTVGIGRVNIGLTFSRQYTSQVPLQNGFGGQLLTEMSGYSSDRVKEDLVSLTVSIPFGSRQSNMLSSGFSHSFRGNEQYNLGLAGTVDDDNTWTYGLNASLQRQDSSSESVSVNTQKRFSQATLSGNYSISDTYQQVGAGLSGAAVVHSGGVTLSQNLSDTFAIVQAEGASGAKVTNNWGTEIDDLGYAIIPSLTPYRTNSVTLDTGSMLSGTELIETQQQVAPYAGSIVKMKFETRHGIAVVFMTQQANGGVIPIGAEVVDEDGLVLGMVGQAGMAYVRASKPSGQLTVNWGNKPDQQCHFDYTLESSRDNTLLRMPALCERVN</sequence>
<comment type="similarity">
    <text evidence="2 9">Belongs to the fimbrial export usher family.</text>
</comment>
<accession>A0AA50KDX0</accession>
<dbReference type="Pfam" id="PF13954">
    <property type="entry name" value="PapC_N"/>
    <property type="match status" value="1"/>
</dbReference>
<dbReference type="Gene3D" id="2.60.40.2070">
    <property type="match status" value="1"/>
</dbReference>
<dbReference type="FunFam" id="2.60.40.3110:FF:000001">
    <property type="entry name" value="Putative fimbrial outer membrane usher"/>
    <property type="match status" value="1"/>
</dbReference>
<dbReference type="InterPro" id="IPR037224">
    <property type="entry name" value="PapC_N_sf"/>
</dbReference>
<protein>
    <submittedName>
        <fullName evidence="12">Fimbria/pilus outer membrane usher protein</fullName>
    </submittedName>
</protein>
<feature type="domain" description="PapC N-terminal" evidence="11">
    <location>
        <begin position="37"/>
        <end position="179"/>
    </location>
</feature>
<evidence type="ECO:0000256" key="7">
    <source>
        <dbReference type="ARBA" id="ARBA00023136"/>
    </source>
</evidence>
<evidence type="ECO:0000259" key="10">
    <source>
        <dbReference type="Pfam" id="PF13953"/>
    </source>
</evidence>
<dbReference type="GeneID" id="301341753"/>
<dbReference type="GO" id="GO:0009297">
    <property type="term" value="P:pilus assembly"/>
    <property type="evidence" value="ECO:0007669"/>
    <property type="project" value="InterPro"/>
</dbReference>
<reference evidence="12" key="1">
    <citation type="submission" date="2023-08" db="EMBL/GenBank/DDBJ databases">
        <title>Complete genome sequence of Shewanella oncorhynchi Z-P2, a siderophore putrebactin-producing bacterium.</title>
        <authorList>
            <person name="Zhang Y."/>
        </authorList>
    </citation>
    <scope>NUCLEOTIDE SEQUENCE</scope>
    <source>
        <strain evidence="12">Z-P2</strain>
    </source>
</reference>
<keyword evidence="7 9" id="KW-0472">Membrane</keyword>
<dbReference type="Gene3D" id="2.60.40.2610">
    <property type="entry name" value="Outer membrane usher protein FimD, plug domain"/>
    <property type="match status" value="1"/>
</dbReference>
<dbReference type="EMBL" id="CP132914">
    <property type="protein sequence ID" value="WMB72881.1"/>
    <property type="molecule type" value="Genomic_DNA"/>
</dbReference>
<name>A0AA50KDX0_9GAMM</name>
<dbReference type="KEGG" id="sog:RA178_21185"/>
<gene>
    <name evidence="12" type="ORF">RA178_21185</name>
</gene>
<dbReference type="Gene3D" id="2.60.40.3110">
    <property type="match status" value="1"/>
</dbReference>
<dbReference type="InterPro" id="IPR042186">
    <property type="entry name" value="FimD_plug_dom"/>
</dbReference>
<dbReference type="RefSeq" id="WP_306683776.1">
    <property type="nucleotide sequence ID" value="NZ_CP132914.1"/>
</dbReference>
<dbReference type="SUPFAM" id="SSF141729">
    <property type="entry name" value="FimD N-terminal domain-like"/>
    <property type="match status" value="1"/>
</dbReference>
<evidence type="ECO:0000256" key="4">
    <source>
        <dbReference type="ARBA" id="ARBA00022452"/>
    </source>
</evidence>
<evidence type="ECO:0000259" key="11">
    <source>
        <dbReference type="Pfam" id="PF13954"/>
    </source>
</evidence>
<keyword evidence="8 9" id="KW-0998">Cell outer membrane</keyword>
<dbReference type="InterPro" id="IPR018030">
    <property type="entry name" value="Fimbrial_membr_usher_CS"/>
</dbReference>
<keyword evidence="6" id="KW-0732">Signal</keyword>
<evidence type="ECO:0000256" key="8">
    <source>
        <dbReference type="ARBA" id="ARBA00023237"/>
    </source>
</evidence>
<dbReference type="GO" id="GO:0009279">
    <property type="term" value="C:cell outer membrane"/>
    <property type="evidence" value="ECO:0007669"/>
    <property type="project" value="UniProtKB-SubCell"/>
</dbReference>
<dbReference type="Gene3D" id="3.10.20.410">
    <property type="match status" value="1"/>
</dbReference>
<dbReference type="AlphaFoldDB" id="A0AA50KDX0"/>
<dbReference type="PANTHER" id="PTHR30451:SF20">
    <property type="entry name" value="FIMBRIAE USHER"/>
    <property type="match status" value="1"/>
</dbReference>
<evidence type="ECO:0000256" key="5">
    <source>
        <dbReference type="ARBA" id="ARBA00022692"/>
    </source>
</evidence>
<evidence type="ECO:0000256" key="1">
    <source>
        <dbReference type="ARBA" id="ARBA00004571"/>
    </source>
</evidence>
<evidence type="ECO:0000256" key="9">
    <source>
        <dbReference type="RuleBase" id="RU003884"/>
    </source>
</evidence>
<evidence type="ECO:0000256" key="3">
    <source>
        <dbReference type="ARBA" id="ARBA00022448"/>
    </source>
</evidence>
<dbReference type="PANTHER" id="PTHR30451">
    <property type="entry name" value="OUTER MEMBRANE USHER PROTEIN"/>
    <property type="match status" value="1"/>
</dbReference>
<dbReference type="InterPro" id="IPR025885">
    <property type="entry name" value="PapC_N"/>
</dbReference>
<keyword evidence="3 9" id="KW-0813">Transport</keyword>
<dbReference type="InterPro" id="IPR025949">
    <property type="entry name" value="PapC-like_C"/>
</dbReference>
<dbReference type="Proteomes" id="UP001236800">
    <property type="component" value="Chromosome"/>
</dbReference>
<keyword evidence="5 9" id="KW-0812">Transmembrane</keyword>
<keyword evidence="9" id="KW-1029">Fimbrium biogenesis</keyword>
<feature type="domain" description="PapC-like C-terminal" evidence="10">
    <location>
        <begin position="781"/>
        <end position="844"/>
    </location>
</feature>
<dbReference type="InterPro" id="IPR043142">
    <property type="entry name" value="PapC-like_C_sf"/>
</dbReference>
<evidence type="ECO:0000256" key="2">
    <source>
        <dbReference type="ARBA" id="ARBA00008064"/>
    </source>
</evidence>
<dbReference type="PROSITE" id="PS01151">
    <property type="entry name" value="FIMBRIAL_USHER"/>
    <property type="match status" value="1"/>
</dbReference>
<organism evidence="12">
    <name type="scientific">Shewanella oncorhynchi</name>
    <dbReference type="NCBI Taxonomy" id="2726434"/>
    <lineage>
        <taxon>Bacteria</taxon>
        <taxon>Pseudomonadati</taxon>
        <taxon>Pseudomonadota</taxon>
        <taxon>Gammaproteobacteria</taxon>
        <taxon>Alteromonadales</taxon>
        <taxon>Shewanellaceae</taxon>
        <taxon>Shewanella</taxon>
    </lineage>
</organism>
<dbReference type="Pfam" id="PF00577">
    <property type="entry name" value="Usher"/>
    <property type="match status" value="1"/>
</dbReference>
<evidence type="ECO:0000256" key="6">
    <source>
        <dbReference type="ARBA" id="ARBA00022729"/>
    </source>
</evidence>
<dbReference type="Pfam" id="PF13953">
    <property type="entry name" value="PapC_C"/>
    <property type="match status" value="1"/>
</dbReference>
<dbReference type="GO" id="GO:0015473">
    <property type="term" value="F:fimbrial usher porin activity"/>
    <property type="evidence" value="ECO:0007669"/>
    <property type="project" value="InterPro"/>
</dbReference>
<evidence type="ECO:0000313" key="12">
    <source>
        <dbReference type="EMBL" id="WMB72881.1"/>
    </source>
</evidence>
<dbReference type="FunFam" id="2.60.40.2610:FF:000001">
    <property type="entry name" value="Outer membrane fimbrial usher protein"/>
    <property type="match status" value="1"/>
</dbReference>
<comment type="subcellular location">
    <subcellularLocation>
        <location evidence="1 9">Cell outer membrane</location>
        <topology evidence="1 9">Multi-pass membrane protein</topology>
    </subcellularLocation>
</comment>
<keyword evidence="4" id="KW-1134">Transmembrane beta strand</keyword>